<keyword evidence="2" id="KW-1185">Reference proteome</keyword>
<sequence>MSSSLKSRAVSPIIVPTGELATGELTTTPKPTELTRAEKQAQEERAQDLIFATNYFERIGRRQRIHEYAVLQHLKSPTKNSLRLINETFDSLYQSEMQVPPLLPQDNGFDPKAAVARGRALAFAPDTAEAERAWAYGYALTDGEGAEHYHIDREAIEQALANGNPSGLNLANRIMSTDARRYDVLETHHRSFQTSSTGTSSLEDAKLALERIQSIARRLLPEEKCQYAQAANEKEEPVN</sequence>
<reference evidence="1" key="1">
    <citation type="submission" date="2023-03" db="EMBL/GenBank/DDBJ databases">
        <title>Massive genome expansion in bonnet fungi (Mycena s.s.) driven by repeated elements and novel gene families across ecological guilds.</title>
        <authorList>
            <consortium name="Lawrence Berkeley National Laboratory"/>
            <person name="Harder C.B."/>
            <person name="Miyauchi S."/>
            <person name="Viragh M."/>
            <person name="Kuo A."/>
            <person name="Thoen E."/>
            <person name="Andreopoulos B."/>
            <person name="Lu D."/>
            <person name="Skrede I."/>
            <person name="Drula E."/>
            <person name="Henrissat B."/>
            <person name="Morin E."/>
            <person name="Kohler A."/>
            <person name="Barry K."/>
            <person name="LaButti K."/>
            <person name="Morin E."/>
            <person name="Salamov A."/>
            <person name="Lipzen A."/>
            <person name="Mereny Z."/>
            <person name="Hegedus B."/>
            <person name="Baldrian P."/>
            <person name="Stursova M."/>
            <person name="Weitz H."/>
            <person name="Taylor A."/>
            <person name="Grigoriev I.V."/>
            <person name="Nagy L.G."/>
            <person name="Martin F."/>
            <person name="Kauserud H."/>
        </authorList>
    </citation>
    <scope>NUCLEOTIDE SEQUENCE</scope>
    <source>
        <strain evidence="1">CBHHK182m</strain>
    </source>
</reference>
<dbReference type="EMBL" id="JARKIB010000020">
    <property type="protein sequence ID" value="KAJ7768417.1"/>
    <property type="molecule type" value="Genomic_DNA"/>
</dbReference>
<evidence type="ECO:0000313" key="2">
    <source>
        <dbReference type="Proteomes" id="UP001215598"/>
    </source>
</evidence>
<proteinExistence type="predicted"/>
<gene>
    <name evidence="1" type="ORF">B0H16DRAFT_1453123</name>
</gene>
<dbReference type="Proteomes" id="UP001215598">
    <property type="component" value="Unassembled WGS sequence"/>
</dbReference>
<name>A0AAD7NNF2_9AGAR</name>
<protein>
    <submittedName>
        <fullName evidence="1">Uncharacterized protein</fullName>
    </submittedName>
</protein>
<dbReference type="AlphaFoldDB" id="A0AAD7NNF2"/>
<accession>A0AAD7NNF2</accession>
<comment type="caution">
    <text evidence="1">The sequence shown here is derived from an EMBL/GenBank/DDBJ whole genome shotgun (WGS) entry which is preliminary data.</text>
</comment>
<evidence type="ECO:0000313" key="1">
    <source>
        <dbReference type="EMBL" id="KAJ7768417.1"/>
    </source>
</evidence>
<organism evidence="1 2">
    <name type="scientific">Mycena metata</name>
    <dbReference type="NCBI Taxonomy" id="1033252"/>
    <lineage>
        <taxon>Eukaryota</taxon>
        <taxon>Fungi</taxon>
        <taxon>Dikarya</taxon>
        <taxon>Basidiomycota</taxon>
        <taxon>Agaricomycotina</taxon>
        <taxon>Agaricomycetes</taxon>
        <taxon>Agaricomycetidae</taxon>
        <taxon>Agaricales</taxon>
        <taxon>Marasmiineae</taxon>
        <taxon>Mycenaceae</taxon>
        <taxon>Mycena</taxon>
    </lineage>
</organism>